<sequence>NEEGSQNETSSFNESNIQLQDSITNMKVNINQNETSKIPFNETTNIISSDNTSIKKWSSELQLGKK</sequence>
<feature type="non-terminal residue" evidence="1">
    <location>
        <position position="66"/>
    </location>
</feature>
<organism evidence="1 2">
    <name type="scientific">Cetraspora pellucida</name>
    <dbReference type="NCBI Taxonomy" id="1433469"/>
    <lineage>
        <taxon>Eukaryota</taxon>
        <taxon>Fungi</taxon>
        <taxon>Fungi incertae sedis</taxon>
        <taxon>Mucoromycota</taxon>
        <taxon>Glomeromycotina</taxon>
        <taxon>Glomeromycetes</taxon>
        <taxon>Diversisporales</taxon>
        <taxon>Gigasporaceae</taxon>
        <taxon>Cetraspora</taxon>
    </lineage>
</organism>
<gene>
    <name evidence="1" type="ORF">SPELUC_LOCUS12757</name>
</gene>
<keyword evidence="2" id="KW-1185">Reference proteome</keyword>
<accession>A0ACA9PVX4</accession>
<evidence type="ECO:0000313" key="2">
    <source>
        <dbReference type="Proteomes" id="UP000789366"/>
    </source>
</evidence>
<reference evidence="1" key="1">
    <citation type="submission" date="2021-06" db="EMBL/GenBank/DDBJ databases">
        <authorList>
            <person name="Kallberg Y."/>
            <person name="Tangrot J."/>
            <person name="Rosling A."/>
        </authorList>
    </citation>
    <scope>NUCLEOTIDE SEQUENCE</scope>
    <source>
        <strain evidence="1">28 12/20/2015</strain>
    </source>
</reference>
<dbReference type="EMBL" id="CAJVPW010031181">
    <property type="protein sequence ID" value="CAG8725916.1"/>
    <property type="molecule type" value="Genomic_DNA"/>
</dbReference>
<name>A0ACA9PVX4_9GLOM</name>
<evidence type="ECO:0000313" key="1">
    <source>
        <dbReference type="EMBL" id="CAG8725916.1"/>
    </source>
</evidence>
<dbReference type="Proteomes" id="UP000789366">
    <property type="component" value="Unassembled WGS sequence"/>
</dbReference>
<protein>
    <submittedName>
        <fullName evidence="1">10508_t:CDS:1</fullName>
    </submittedName>
</protein>
<comment type="caution">
    <text evidence="1">The sequence shown here is derived from an EMBL/GenBank/DDBJ whole genome shotgun (WGS) entry which is preliminary data.</text>
</comment>
<proteinExistence type="predicted"/>
<feature type="non-terminal residue" evidence="1">
    <location>
        <position position="1"/>
    </location>
</feature>